<dbReference type="OrthoDB" id="10658245at2759"/>
<dbReference type="Proteomes" id="UP000008068">
    <property type="component" value="Unassembled WGS sequence"/>
</dbReference>
<proteinExistence type="predicted"/>
<dbReference type="InParanoid" id="G0MQT4"/>
<sequence length="198" mass="20684">MAQISSFFTGRSQQALKPNKLSFHNLEQQLVPENFIRVSVARRTAPPPGMAVANNIIAAAGPVSVARATAPPPVSIARATAPPPNVSVARATAPPPGAVALFGSGTVSKPKATAPPPGHSGQGSSSVARPTCPPSGSAPHWFALKRLPGTSSADQAVELPPLYTTVDSNGEPLWFGEPGFEFITAKEAYEMEEKKKRR</sequence>
<dbReference type="STRING" id="135651.G0MQT4"/>
<name>G0MQT4_CAEBE</name>
<evidence type="ECO:0000313" key="3">
    <source>
        <dbReference type="Proteomes" id="UP000008068"/>
    </source>
</evidence>
<dbReference type="HOGENOM" id="CLU_1379218_0_0_1"/>
<organism evidence="3">
    <name type="scientific">Caenorhabditis brenneri</name>
    <name type="common">Nematode worm</name>
    <dbReference type="NCBI Taxonomy" id="135651"/>
    <lineage>
        <taxon>Eukaryota</taxon>
        <taxon>Metazoa</taxon>
        <taxon>Ecdysozoa</taxon>
        <taxon>Nematoda</taxon>
        <taxon>Chromadorea</taxon>
        <taxon>Rhabditida</taxon>
        <taxon>Rhabditina</taxon>
        <taxon>Rhabditomorpha</taxon>
        <taxon>Rhabditoidea</taxon>
        <taxon>Rhabditidae</taxon>
        <taxon>Peloderinae</taxon>
        <taxon>Caenorhabditis</taxon>
    </lineage>
</organism>
<protein>
    <submittedName>
        <fullName evidence="2">Uncharacterized protein</fullName>
    </submittedName>
</protein>
<evidence type="ECO:0000313" key="2">
    <source>
        <dbReference type="EMBL" id="EGT41574.1"/>
    </source>
</evidence>
<accession>G0MQT4</accession>
<feature type="region of interest" description="Disordered" evidence="1">
    <location>
        <begin position="104"/>
        <end position="134"/>
    </location>
</feature>
<dbReference type="eggNOG" id="KOG1721">
    <property type="taxonomic scope" value="Eukaryota"/>
</dbReference>
<keyword evidence="3" id="KW-1185">Reference proteome</keyword>
<gene>
    <name evidence="2" type="ORF">CAEBREN_03299</name>
</gene>
<dbReference type="EMBL" id="GL379807">
    <property type="protein sequence ID" value="EGT41574.1"/>
    <property type="molecule type" value="Genomic_DNA"/>
</dbReference>
<dbReference type="AlphaFoldDB" id="G0MQT4"/>
<evidence type="ECO:0000256" key="1">
    <source>
        <dbReference type="SAM" id="MobiDB-lite"/>
    </source>
</evidence>
<reference evidence="3" key="1">
    <citation type="submission" date="2011-07" db="EMBL/GenBank/DDBJ databases">
        <authorList>
            <consortium name="Caenorhabditis brenneri Sequencing and Analysis Consortium"/>
            <person name="Wilson R.K."/>
        </authorList>
    </citation>
    <scope>NUCLEOTIDE SEQUENCE [LARGE SCALE GENOMIC DNA]</scope>
    <source>
        <strain evidence="3">PB2801</strain>
    </source>
</reference>